<evidence type="ECO:0008006" key="4">
    <source>
        <dbReference type="Google" id="ProtNLM"/>
    </source>
</evidence>
<evidence type="ECO:0000313" key="2">
    <source>
        <dbReference type="EMBL" id="QQG36401.1"/>
    </source>
</evidence>
<dbReference type="InterPro" id="IPR013783">
    <property type="entry name" value="Ig-like_fold"/>
</dbReference>
<reference evidence="2 3" key="1">
    <citation type="submission" date="2020-07" db="EMBL/GenBank/DDBJ databases">
        <title>Huge and variable diversity of episymbiotic CPR bacteria and DPANN archaea in groundwater ecosystems.</title>
        <authorList>
            <person name="He C.Y."/>
            <person name="Keren R."/>
            <person name="Whittaker M."/>
            <person name="Farag I.F."/>
            <person name="Doudna J."/>
            <person name="Cate J.H.D."/>
            <person name="Banfield J.F."/>
        </authorList>
    </citation>
    <scope>NUCLEOTIDE SEQUENCE [LARGE SCALE GENOMIC DNA]</scope>
    <source>
        <strain evidence="2">NC_groundwater_70_Ag_B-0.1um_54_66</strain>
    </source>
</reference>
<gene>
    <name evidence="2" type="ORF">HYS17_01000</name>
</gene>
<dbReference type="Proteomes" id="UP000595362">
    <property type="component" value="Chromosome"/>
</dbReference>
<dbReference type="Gene3D" id="3.10.100.10">
    <property type="entry name" value="Mannose-Binding Protein A, subunit A"/>
    <property type="match status" value="3"/>
</dbReference>
<protein>
    <recommendedName>
        <fullName evidence="4">DUF1554 domain-containing protein</fullName>
    </recommendedName>
</protein>
<organism evidence="2 3">
    <name type="scientific">Micavibrio aeruginosavorus</name>
    <dbReference type="NCBI Taxonomy" id="349221"/>
    <lineage>
        <taxon>Bacteria</taxon>
        <taxon>Pseudomonadati</taxon>
        <taxon>Bdellovibrionota</taxon>
        <taxon>Bdellovibrionia</taxon>
        <taxon>Bdellovibrionales</taxon>
        <taxon>Pseudobdellovibrionaceae</taxon>
        <taxon>Micavibrio</taxon>
    </lineage>
</organism>
<feature type="chain" id="PRO_5032847077" description="DUF1554 domain-containing protein" evidence="1">
    <location>
        <begin position="31"/>
        <end position="1171"/>
    </location>
</feature>
<accession>A0A7T5R2S7</accession>
<feature type="signal peptide" evidence="1">
    <location>
        <begin position="1"/>
        <end position="30"/>
    </location>
</feature>
<proteinExistence type="predicted"/>
<keyword evidence="1" id="KW-0732">Signal</keyword>
<dbReference type="Gene3D" id="2.60.40.10">
    <property type="entry name" value="Immunoglobulins"/>
    <property type="match status" value="1"/>
</dbReference>
<name>A0A7T5R2S7_9BACT</name>
<dbReference type="InterPro" id="IPR016187">
    <property type="entry name" value="CTDL_fold"/>
</dbReference>
<evidence type="ECO:0000256" key="1">
    <source>
        <dbReference type="SAM" id="SignalP"/>
    </source>
</evidence>
<sequence length="1171" mass="120316">MSMIRLDNSKLLSMAGATMLLLIALSPVSAPKAQGLAADFSSGSVIIGEDADACDNSKEGGMRYNSASGLHQFCNGLGWAGFVANPPSVLLGIIPSSNFTMDVIGPGNPAYGATETFTVKNFGTTTSSNLTVDLTESADQFDIMSDACTGVALAEGQTCDITIRPKSTANALFSGTLTIPQNNIPMAPLKGVAQGFGCAPGVTGGGGVYAACGAAYNLVAVPGGCTDSATPTCAGGTDSTFKVWGSSGLLRDKTYDSLNGPQNNVNLMAYVAQEGSGAHLAAEFCRNMAYGGFSDWYLPSDSELLVLYGARSAIGGWASGFSYWSSTQIDSTYAYTRDPSGASVSAAKGSSYRVRCVRRETQALPAAQYDLKPDNVFFTPAMTTTGNRVSSNLATISGVSADISVAIANDTSGGARIKINGGAEVTSGTAGYGDTIQVVMTAPGSAGNANTVDVALGENTARWKVGVPNETGTRRVFVSESSSGGIGGANSGDARCQSEAAAAGLGGTWQAMISELNSATNQAALRMDFNWDTIVNMNGQTVATSWGDLWDGSIANPVNYDENGVLVSTTTAVYTGTSTTGVPATSSRDCSNWLSTVSTTTGTTGLLTGTNGSWIANTGTACNNSARLYCFEQVPGPGDTTPDPFSYNPMTAQAAASTVDVTAASVVISGINAAAGVSVSGSGNPEYRINAGSWTSTSGTLNNGDTLTIRADAPASNGARNKVTITAGTYTTYWYVGAGDTGLTRRIFVRSAVDWYGSNNITTMDGRCAATAAAAGLGSNWAALASENVPDGYAVNKMNANWGTLKNLNGDIVANSWEDLWDGSLGFGVGYDENYQPISAYIRTATLANGRHSGNDCLGWTTTSSTYWSTTGASGSASSFWIAGASVVNCYVSGNAYCVESGSNADDELPNAFYFHPMTAQGAPSTADVVSSTVNIDGIGVPVSVNVSGSGNPEYRINSGAWTSAGGTISRGDTLTVRADAPATANQRNKVTVTVGTYTTYWYVGAGNTGNTKRIFVTATTYNGNRAGLGGADSTCSSLANAAGLGTGWVALMSDSGADGYAINRAPLNWGTLTNMNGDVVAASWADLWDGSVSAPINRSQTNTIVNNFVWTATGGNGRLIGTQTCLDWTTSSNSNSYATRLGSSGSSGSWVDSSQSSTCDIVRSLYCIEQ</sequence>
<dbReference type="EMBL" id="CP066681">
    <property type="protein sequence ID" value="QQG36401.1"/>
    <property type="molecule type" value="Genomic_DNA"/>
</dbReference>
<evidence type="ECO:0000313" key="3">
    <source>
        <dbReference type="Proteomes" id="UP000595362"/>
    </source>
</evidence>
<dbReference type="SUPFAM" id="SSF56436">
    <property type="entry name" value="C-type lectin-like"/>
    <property type="match status" value="3"/>
</dbReference>
<dbReference type="AlphaFoldDB" id="A0A7T5R2S7"/>
<dbReference type="InterPro" id="IPR016186">
    <property type="entry name" value="C-type_lectin-like/link_sf"/>
</dbReference>